<dbReference type="InterPro" id="IPR036179">
    <property type="entry name" value="Ig-like_dom_sf"/>
</dbReference>
<keyword evidence="5" id="KW-0472">Membrane</keyword>
<keyword evidence="5" id="KW-1133">Transmembrane helix</keyword>
<dbReference type="Pfam" id="PF24518">
    <property type="entry name" value="Ig_CD22"/>
    <property type="match status" value="1"/>
</dbReference>
<keyword evidence="5" id="KW-0812">Transmembrane</keyword>
<dbReference type="GO" id="GO:0098609">
    <property type="term" value="P:cell-cell adhesion"/>
    <property type="evidence" value="ECO:0007669"/>
    <property type="project" value="InterPro"/>
</dbReference>
<evidence type="ECO:0000256" key="2">
    <source>
        <dbReference type="ARBA" id="ARBA00041781"/>
    </source>
</evidence>
<protein>
    <recommendedName>
        <fullName evidence="1">B-cell receptor CD22</fullName>
    </recommendedName>
    <alternativeName>
        <fullName evidence="2">Sialic acid-binding Ig-like lectin 2</fullName>
    </alternativeName>
</protein>
<dbReference type="Proteomes" id="UP000265140">
    <property type="component" value="Chromosome 9"/>
</dbReference>
<dbReference type="InterPro" id="IPR056386">
    <property type="entry name" value="Ig_CD22"/>
</dbReference>
<dbReference type="PANTHER" id="PTHR46013:SF4">
    <property type="entry name" value="B-CELL RECEPTOR CD22-RELATED"/>
    <property type="match status" value="1"/>
</dbReference>
<dbReference type="PRINTS" id="PR01474">
    <property type="entry name" value="VCAM1"/>
</dbReference>
<evidence type="ECO:0000313" key="7">
    <source>
        <dbReference type="Ensembl" id="ENSELUP00000086500.1"/>
    </source>
</evidence>
<feature type="domain" description="Ig-like" evidence="6">
    <location>
        <begin position="157"/>
        <end position="225"/>
    </location>
</feature>
<keyword evidence="8" id="KW-1185">Reference proteome</keyword>
<evidence type="ECO:0000256" key="5">
    <source>
        <dbReference type="SAM" id="Phobius"/>
    </source>
</evidence>
<dbReference type="SMART" id="SM00409">
    <property type="entry name" value="IG"/>
    <property type="match status" value="4"/>
</dbReference>
<feature type="domain" description="Ig-like" evidence="6">
    <location>
        <begin position="230"/>
        <end position="306"/>
    </location>
</feature>
<dbReference type="Pfam" id="PF13927">
    <property type="entry name" value="Ig_3"/>
    <property type="match status" value="1"/>
</dbReference>
<dbReference type="InterPro" id="IPR013783">
    <property type="entry name" value="Ig-like_fold"/>
</dbReference>
<evidence type="ECO:0000313" key="8">
    <source>
        <dbReference type="Proteomes" id="UP000265140"/>
    </source>
</evidence>
<dbReference type="GeneTree" id="ENSGT01010000222294"/>
<comment type="subunit">
    <text evidence="4">Predominantly monomer of isoform CD22-beta. Also found as heterodimer of isoform CD22-beta and a shorter isoform. Interacts with PTPN6/SHP-1, LYN, SYK, PIK3R1/PIK3R2 and PLCG1 upon phosphorylation. Interacts with GRB2, INPP5D and SHC1 upon phosphorylation. May form a complex with INPP5D/SHIP, GRB2 and SHC1.</text>
</comment>
<dbReference type="Gene3D" id="2.60.40.10">
    <property type="entry name" value="Immunoglobulins"/>
    <property type="match status" value="4"/>
</dbReference>
<feature type="domain" description="Ig-like" evidence="6">
    <location>
        <begin position="318"/>
        <end position="403"/>
    </location>
</feature>
<reference evidence="7" key="2">
    <citation type="submission" date="2025-08" db="UniProtKB">
        <authorList>
            <consortium name="Ensembl"/>
        </authorList>
    </citation>
    <scope>IDENTIFICATION</scope>
</reference>
<reference evidence="7 8" key="1">
    <citation type="submission" date="2020-02" db="EMBL/GenBank/DDBJ databases">
        <title>Esox lucius (northern pike) genome, fEsoLuc1, primary haplotype.</title>
        <authorList>
            <person name="Myers G."/>
            <person name="Karagic N."/>
            <person name="Meyer A."/>
            <person name="Pippel M."/>
            <person name="Reichard M."/>
            <person name="Winkler S."/>
            <person name="Tracey A."/>
            <person name="Sims Y."/>
            <person name="Howe K."/>
            <person name="Rhie A."/>
            <person name="Formenti G."/>
            <person name="Durbin R."/>
            <person name="Fedrigo O."/>
            <person name="Jarvis E.D."/>
        </authorList>
    </citation>
    <scope>NUCLEOTIDE SEQUENCE [LARGE SCALE GENOMIC DNA]</scope>
</reference>
<dbReference type="InterPro" id="IPR003599">
    <property type="entry name" value="Ig_sub"/>
</dbReference>
<evidence type="ECO:0000256" key="3">
    <source>
        <dbReference type="ARBA" id="ARBA00045430"/>
    </source>
</evidence>
<feature type="transmembrane region" description="Helical" evidence="5">
    <location>
        <begin position="413"/>
        <end position="432"/>
    </location>
</feature>
<dbReference type="InterPro" id="IPR007110">
    <property type="entry name" value="Ig-like_dom"/>
</dbReference>
<accession>A0AAY5KE27</accession>
<dbReference type="AlphaFoldDB" id="A0AAY5KE27"/>
<dbReference type="Ensembl" id="ENSELUT00000100573.1">
    <property type="protein sequence ID" value="ENSELUP00000086500.1"/>
    <property type="gene ID" value="ENSELUG00000045441.1"/>
</dbReference>
<dbReference type="GO" id="GO:0016020">
    <property type="term" value="C:membrane"/>
    <property type="evidence" value="ECO:0007669"/>
    <property type="project" value="InterPro"/>
</dbReference>
<sequence length="525" mass="58295">MFPPCQIVVLQNLNPLLCQDYGVTYTTHSICALKGSTVELSCTYKYPKKDKVTSTFWFTRKDSRGRFVSLRNDDDYKGRVTYNDGDYKGGVKYKNDGPESHKTTEKRHFLTIRGVRESDSAKYMFRFITRSNAYFGETGVRLSVSGLQVTFPSTVIEGQGVSLTCSPTCPLTDNSKLSYIWYKNGHLLTNEHSDINLHPVIGEADNYSCSVKGREMLRSPEVTLNVRYGPKNTSVSVSSSGEIVEGSSVTLTCSSDANPPVEKYTWYKKTVTSPKASGQSYSITNITSEDRGEYYCEAENEYGSLSSPLVYINIKYGPKNTSVSVSPSGEIVEGSSVTLTCNSDANPPVDKYTWYKKTVNSPKASGQSYNITNIISEDSGEYYCEAENMIGIQKSSIRLISVTGEQTSWRKPVAGITVIVLFLIFCLSGFIWSKRKAFKTTNDTRDISDNGQRQSAHVYEIISDLAVDQTAAQTTDTVKQEDAYYSSVHYRSQDVPLYSTVQLPEAQKQEGQLAAAKLNHPSAPN</sequence>
<proteinExistence type="predicted"/>
<evidence type="ECO:0000256" key="1">
    <source>
        <dbReference type="ARBA" id="ARBA00040106"/>
    </source>
</evidence>
<dbReference type="SMART" id="SM00408">
    <property type="entry name" value="IGc2"/>
    <property type="match status" value="2"/>
</dbReference>
<evidence type="ECO:0000256" key="4">
    <source>
        <dbReference type="ARBA" id="ARBA00046458"/>
    </source>
</evidence>
<evidence type="ECO:0000259" key="6">
    <source>
        <dbReference type="PROSITE" id="PS50835"/>
    </source>
</evidence>
<dbReference type="InterPro" id="IPR003989">
    <property type="entry name" value="VCAM-1"/>
</dbReference>
<reference evidence="7" key="3">
    <citation type="submission" date="2025-09" db="UniProtKB">
        <authorList>
            <consortium name="Ensembl"/>
        </authorList>
    </citation>
    <scope>IDENTIFICATION</scope>
</reference>
<dbReference type="PANTHER" id="PTHR46013">
    <property type="entry name" value="VASCULAR CELL ADHESION MOLECULE 1"/>
    <property type="match status" value="1"/>
</dbReference>
<dbReference type="SUPFAM" id="SSF48726">
    <property type="entry name" value="Immunoglobulin"/>
    <property type="match status" value="4"/>
</dbReference>
<dbReference type="PROSITE" id="PS50835">
    <property type="entry name" value="IG_LIKE"/>
    <property type="match status" value="3"/>
</dbReference>
<dbReference type="InterPro" id="IPR003598">
    <property type="entry name" value="Ig_sub2"/>
</dbReference>
<dbReference type="Pfam" id="PF13895">
    <property type="entry name" value="Ig_2"/>
    <property type="match status" value="1"/>
</dbReference>
<name>A0AAY5KE27_ESOLU</name>
<comment type="function">
    <text evidence="3">Most highly expressed siglec (sialic acid-binding immunoglobulin-like lectin) on B-cells that plays a role in various aspects of B-cell biology including differentiation, antigen presentation, and trafficking to bone marrow. Binds to alpha 2,6-linked sialic acid residues of surface molecules such as CD22 itself, CD45 and IgM in a cis configuration. Can also bind to ligands on other cells as an adhesion molecule in a trans configuration. Acts as an inhibitory coreceptor on the surface of B-cells and inhibits B-cell receptor induced signaling, characterized by inhibition of the calcium mobilization and cellular activation. Mechanistically, the immunoreceptor tyrosine-based inhibitory motif domain is phosphorylated by the Src kinase LYN, which in turn leads to the recruitment of the protein tyrosine phosphatase 1/PTPN6, leading to the negative regulation of BCR signaling. If this negative signaling from is of sufficient strength, apoptosis of the B-cell can be induced.</text>
</comment>
<organism evidence="7 8">
    <name type="scientific">Esox lucius</name>
    <name type="common">Northern pike</name>
    <dbReference type="NCBI Taxonomy" id="8010"/>
    <lineage>
        <taxon>Eukaryota</taxon>
        <taxon>Metazoa</taxon>
        <taxon>Chordata</taxon>
        <taxon>Craniata</taxon>
        <taxon>Vertebrata</taxon>
        <taxon>Euteleostomi</taxon>
        <taxon>Actinopterygii</taxon>
        <taxon>Neopterygii</taxon>
        <taxon>Teleostei</taxon>
        <taxon>Protacanthopterygii</taxon>
        <taxon>Esociformes</taxon>
        <taxon>Esocidae</taxon>
        <taxon>Esox</taxon>
    </lineage>
</organism>